<dbReference type="GO" id="GO:0051537">
    <property type="term" value="F:2 iron, 2 sulfur cluster binding"/>
    <property type="evidence" value="ECO:0007669"/>
    <property type="project" value="UniProtKB-KW"/>
</dbReference>
<dbReference type="SUPFAM" id="SSF54665">
    <property type="entry name" value="CO dehydrogenase molybdoprotein N-domain-like"/>
    <property type="match status" value="1"/>
</dbReference>
<evidence type="ECO:0000259" key="14">
    <source>
        <dbReference type="PROSITE" id="PS51387"/>
    </source>
</evidence>
<feature type="domain" description="FAD-binding PCMH-type" evidence="14">
    <location>
        <begin position="272"/>
        <end position="454"/>
    </location>
</feature>
<dbReference type="Gene3D" id="3.30.43.10">
    <property type="entry name" value="Uridine Diphospho-n-acetylenolpyruvylglucosamine Reductase, domain 2"/>
    <property type="match status" value="1"/>
</dbReference>
<dbReference type="InterPro" id="IPR036683">
    <property type="entry name" value="CO_DH_flav_C_dom_sf"/>
</dbReference>
<evidence type="ECO:0008006" key="17">
    <source>
        <dbReference type="Google" id="ProtNLM"/>
    </source>
</evidence>
<keyword evidence="8" id="KW-0274">FAD</keyword>
<dbReference type="GO" id="GO:0071949">
    <property type="term" value="F:FAD binding"/>
    <property type="evidence" value="ECO:0007669"/>
    <property type="project" value="InterPro"/>
</dbReference>
<comment type="caution">
    <text evidence="15">The sequence shown here is derived from an EMBL/GenBank/DDBJ whole genome shotgun (WGS) entry which is preliminary data.</text>
</comment>
<dbReference type="Gene3D" id="3.30.390.50">
    <property type="entry name" value="CO dehydrogenase flavoprotein, C-terminal domain"/>
    <property type="match status" value="1"/>
</dbReference>
<dbReference type="Pfam" id="PF03450">
    <property type="entry name" value="CO_deh_flav_C"/>
    <property type="match status" value="1"/>
</dbReference>
<reference evidence="15" key="1">
    <citation type="submission" date="2021-04" db="EMBL/GenBank/DDBJ databases">
        <authorList>
            <consortium name="Molecular Ecology Group"/>
        </authorList>
    </citation>
    <scope>NUCLEOTIDE SEQUENCE</scope>
</reference>
<dbReference type="CDD" id="cd00207">
    <property type="entry name" value="fer2"/>
    <property type="match status" value="1"/>
</dbReference>
<dbReference type="SUPFAM" id="SSF55447">
    <property type="entry name" value="CO dehydrogenase flavoprotein C-terminal domain-like"/>
    <property type="match status" value="1"/>
</dbReference>
<evidence type="ECO:0000256" key="4">
    <source>
        <dbReference type="ARBA" id="ARBA00022505"/>
    </source>
</evidence>
<dbReference type="GO" id="GO:0005506">
    <property type="term" value="F:iron ion binding"/>
    <property type="evidence" value="ECO:0007669"/>
    <property type="project" value="InterPro"/>
</dbReference>
<evidence type="ECO:0000259" key="13">
    <source>
        <dbReference type="PROSITE" id="PS51085"/>
    </source>
</evidence>
<dbReference type="OrthoDB" id="8300278at2759"/>
<dbReference type="InterPro" id="IPR000674">
    <property type="entry name" value="Ald_Oxase/Xan_DH_a/b"/>
</dbReference>
<keyword evidence="10" id="KW-0408">Iron</keyword>
<evidence type="ECO:0000256" key="6">
    <source>
        <dbReference type="ARBA" id="ARBA00022714"/>
    </source>
</evidence>
<dbReference type="PROSITE" id="PS00197">
    <property type="entry name" value="2FE2S_FER_1"/>
    <property type="match status" value="1"/>
</dbReference>
<proteinExistence type="inferred from homology"/>
<dbReference type="Proteomes" id="UP000678393">
    <property type="component" value="Unassembled WGS sequence"/>
</dbReference>
<dbReference type="InterPro" id="IPR036010">
    <property type="entry name" value="2Fe-2S_ferredoxin-like_sf"/>
</dbReference>
<dbReference type="Gene3D" id="3.30.465.10">
    <property type="match status" value="1"/>
</dbReference>
<dbReference type="InterPro" id="IPR002346">
    <property type="entry name" value="Mopterin_DH_FAD-bd"/>
</dbReference>
<dbReference type="SMART" id="SM01008">
    <property type="entry name" value="Ald_Xan_dh_C"/>
    <property type="match status" value="1"/>
</dbReference>
<dbReference type="Gene3D" id="3.10.20.30">
    <property type="match status" value="1"/>
</dbReference>
<feature type="domain" description="2Fe-2S ferredoxin-type" evidence="13">
    <location>
        <begin position="58"/>
        <end position="146"/>
    </location>
</feature>
<evidence type="ECO:0000256" key="10">
    <source>
        <dbReference type="ARBA" id="ARBA00023004"/>
    </source>
</evidence>
<dbReference type="SMART" id="SM01092">
    <property type="entry name" value="CO_deh_flav_C"/>
    <property type="match status" value="1"/>
</dbReference>
<dbReference type="SUPFAM" id="SSF47741">
    <property type="entry name" value="CO dehydrogenase ISP C-domain like"/>
    <property type="match status" value="1"/>
</dbReference>
<dbReference type="PROSITE" id="PS51387">
    <property type="entry name" value="FAD_PCMH"/>
    <property type="match status" value="1"/>
</dbReference>
<dbReference type="InterPro" id="IPR002888">
    <property type="entry name" value="2Fe-2S-bd"/>
</dbReference>
<keyword evidence="11" id="KW-0411">Iron-sulfur</keyword>
<protein>
    <recommendedName>
        <fullName evidence="17">Xanthine dehydrogenase</fullName>
    </recommendedName>
</protein>
<evidence type="ECO:0000256" key="7">
    <source>
        <dbReference type="ARBA" id="ARBA00022723"/>
    </source>
</evidence>
<dbReference type="InterPro" id="IPR036856">
    <property type="entry name" value="Ald_Oxase/Xan_DH_a/b_sf"/>
</dbReference>
<dbReference type="SUPFAM" id="SSF56176">
    <property type="entry name" value="FAD-binding/transporter-associated domain-like"/>
    <property type="match status" value="1"/>
</dbReference>
<dbReference type="Pfam" id="PF00941">
    <property type="entry name" value="FAD_binding_5"/>
    <property type="match status" value="1"/>
</dbReference>
<dbReference type="Pfam" id="PF00111">
    <property type="entry name" value="Fer2"/>
    <property type="match status" value="1"/>
</dbReference>
<dbReference type="InterPro" id="IPR036884">
    <property type="entry name" value="2Fe-2S-bd_dom_sf"/>
</dbReference>
<gene>
    <name evidence="15" type="ORF">CUNI_LOCUS19324</name>
</gene>
<comment type="cofactor">
    <cofactor evidence="12">
        <name>[2Fe-2S] cluster</name>
        <dbReference type="ChEBI" id="CHEBI:190135"/>
    </cofactor>
</comment>
<dbReference type="InterPro" id="IPR005107">
    <property type="entry name" value="CO_DH_flav_C"/>
</dbReference>
<dbReference type="AlphaFoldDB" id="A0A8S4A407"/>
<keyword evidence="16" id="KW-1185">Reference proteome</keyword>
<comment type="cofactor">
    <cofactor evidence="2">
        <name>FAD</name>
        <dbReference type="ChEBI" id="CHEBI:57692"/>
    </cofactor>
</comment>
<keyword evidence="9" id="KW-0560">Oxidoreductase</keyword>
<evidence type="ECO:0000256" key="12">
    <source>
        <dbReference type="ARBA" id="ARBA00034078"/>
    </source>
</evidence>
<comment type="cofactor">
    <cofactor evidence="1">
        <name>Mo-molybdopterin</name>
        <dbReference type="ChEBI" id="CHEBI:71302"/>
    </cofactor>
</comment>
<evidence type="ECO:0000256" key="1">
    <source>
        <dbReference type="ARBA" id="ARBA00001924"/>
    </source>
</evidence>
<evidence type="ECO:0000313" key="15">
    <source>
        <dbReference type="EMBL" id="CAG5133766.1"/>
    </source>
</evidence>
<keyword evidence="4" id="KW-0500">Molybdenum</keyword>
<keyword evidence="5" id="KW-0285">Flavoprotein</keyword>
<comment type="similarity">
    <text evidence="3">Belongs to the xanthine dehydrogenase family.</text>
</comment>
<dbReference type="Pfam" id="PF02738">
    <property type="entry name" value="MoCoBD_1"/>
    <property type="match status" value="1"/>
</dbReference>
<dbReference type="InterPro" id="IPR016169">
    <property type="entry name" value="FAD-bd_PCMH_sub2"/>
</dbReference>
<dbReference type="PANTHER" id="PTHR45444:SF3">
    <property type="entry name" value="XANTHINE DEHYDROGENASE"/>
    <property type="match status" value="1"/>
</dbReference>
<evidence type="ECO:0000256" key="2">
    <source>
        <dbReference type="ARBA" id="ARBA00001974"/>
    </source>
</evidence>
<dbReference type="InterPro" id="IPR012675">
    <property type="entry name" value="Beta-grasp_dom_sf"/>
</dbReference>
<evidence type="ECO:0000256" key="11">
    <source>
        <dbReference type="ARBA" id="ARBA00023014"/>
    </source>
</evidence>
<evidence type="ECO:0000256" key="5">
    <source>
        <dbReference type="ARBA" id="ARBA00022630"/>
    </source>
</evidence>
<accession>A0A8S4A407</accession>
<name>A0A8S4A407_9EUPU</name>
<dbReference type="InterPro" id="IPR016208">
    <property type="entry name" value="Ald_Oxase/xanthine_DH-like"/>
</dbReference>
<dbReference type="Gene3D" id="3.90.1170.50">
    <property type="entry name" value="Aldehyde oxidase/xanthine dehydrogenase, a/b hammerhead"/>
    <property type="match status" value="1"/>
</dbReference>
<evidence type="ECO:0000313" key="16">
    <source>
        <dbReference type="Proteomes" id="UP000678393"/>
    </source>
</evidence>
<evidence type="ECO:0000256" key="3">
    <source>
        <dbReference type="ARBA" id="ARBA00006849"/>
    </source>
</evidence>
<evidence type="ECO:0000256" key="8">
    <source>
        <dbReference type="ARBA" id="ARBA00022827"/>
    </source>
</evidence>
<dbReference type="InterPro" id="IPR006058">
    <property type="entry name" value="2Fe2S_fd_BS"/>
</dbReference>
<organism evidence="15 16">
    <name type="scientific">Candidula unifasciata</name>
    <dbReference type="NCBI Taxonomy" id="100452"/>
    <lineage>
        <taxon>Eukaryota</taxon>
        <taxon>Metazoa</taxon>
        <taxon>Spiralia</taxon>
        <taxon>Lophotrochozoa</taxon>
        <taxon>Mollusca</taxon>
        <taxon>Gastropoda</taxon>
        <taxon>Heterobranchia</taxon>
        <taxon>Euthyneura</taxon>
        <taxon>Panpulmonata</taxon>
        <taxon>Eupulmonata</taxon>
        <taxon>Stylommatophora</taxon>
        <taxon>Helicina</taxon>
        <taxon>Helicoidea</taxon>
        <taxon>Geomitridae</taxon>
        <taxon>Candidula</taxon>
    </lineage>
</organism>
<dbReference type="SUPFAM" id="SSF56003">
    <property type="entry name" value="Molybdenum cofactor-binding domain"/>
    <property type="match status" value="1"/>
</dbReference>
<dbReference type="Gene3D" id="3.30.365.10">
    <property type="entry name" value="Aldehyde oxidase/xanthine dehydrogenase, molybdopterin binding domain"/>
    <property type="match status" value="2"/>
</dbReference>
<sequence length="857" mass="92520">MFSRRIKNELKFPATIACPICTASHIPRKDSLTNGVYACTCENCGHFFKFRTIQDFKSSISFSVNGKQYTAGNEYNPATSLAEFLRHTGISVGTKGCCYEGGCGVCLVTVKLYEPVSKQKIEYAVNSCCLQLFTCDGFEITTIEGLGNPKTGLHVIQDKLAQHDGAQCGFCSPAQVMNMYGLLKENPTVTVQQIEDDFDATICRCTGYRSILDAMKTFAVDAPPKLKGGIVDIEELEAKLCKKTGKTCNGHCKNSGLNNHKCSDETAKSIRIVGATTQWLKPTSLSELTQFLSQFLQSKYRLVFGNTSFGVFQEFGPWNFDTLIDIRGVQELYAISLSSTIVLGANLSLNNLIDVFQSKITDPKVPYASAFVQHLKNTAQKGIRNMSSWAGNLIMKHAHPEFPSDVFVLLETVSAKLTILDASGTQAVYGLLDFLKLDLKGKVIVSVSLPTYNSTTVCVRTFKTSHRLQACKAYVNAGFNFDLDAANNFLVKGRPSIVIQGISSALIHATQTEAYLENKALGSPAVLQGAITVLSSELIPETYPDWADPTYRKSLAISLFYKFVLGMCQSKADVRYISGGQGLVRQPIVGIQDFDTDESMWPVTKPIEKITAPYLTSGVAKFLDDLSPLPGELSAAVVISTVANATIDKIDASIALSLPGVVAFIQASDIPQGGVNNWRPKGNSDTVEELLSTGTIHFAGQPIGIIVADIETTAQTAASLVQVTYKNIQPPIVDIQVAIKNKRFFPNPPPPFVTGDPTGAIAASPHKISGNIGCGSQYHFHLESQTTICAPNGVGGMNVKATTQWIDGVLETVSQVLGLQQSQVTVEVERLGGAFGGKITQNFLVSGLCALAAYVVG</sequence>
<dbReference type="InterPro" id="IPR001041">
    <property type="entry name" value="2Fe-2S_ferredoxin-type"/>
</dbReference>
<dbReference type="Pfam" id="PF01315">
    <property type="entry name" value="Ald_Xan_dh_C"/>
    <property type="match status" value="1"/>
</dbReference>
<feature type="non-terminal residue" evidence="15">
    <location>
        <position position="1"/>
    </location>
</feature>
<dbReference type="PROSITE" id="PS51085">
    <property type="entry name" value="2FE2S_FER_2"/>
    <property type="match status" value="1"/>
</dbReference>
<dbReference type="InterPro" id="IPR037165">
    <property type="entry name" value="AldOxase/xan_DH_Mopterin-bd_sf"/>
</dbReference>
<dbReference type="GO" id="GO:0016491">
    <property type="term" value="F:oxidoreductase activity"/>
    <property type="evidence" value="ECO:0007669"/>
    <property type="project" value="UniProtKB-KW"/>
</dbReference>
<dbReference type="InterPro" id="IPR016167">
    <property type="entry name" value="FAD-bd_PCMH_sub1"/>
</dbReference>
<keyword evidence="6" id="KW-0001">2Fe-2S</keyword>
<dbReference type="Pfam" id="PF01799">
    <property type="entry name" value="Fer2_2"/>
    <property type="match status" value="1"/>
</dbReference>
<dbReference type="SUPFAM" id="SSF54292">
    <property type="entry name" value="2Fe-2S ferredoxin-like"/>
    <property type="match status" value="1"/>
</dbReference>
<dbReference type="Gene3D" id="1.10.150.120">
    <property type="entry name" value="[2Fe-2S]-binding domain"/>
    <property type="match status" value="1"/>
</dbReference>
<dbReference type="InterPro" id="IPR008274">
    <property type="entry name" value="AldOxase/xan_DH_MoCoBD1"/>
</dbReference>
<dbReference type="PANTHER" id="PTHR45444">
    <property type="entry name" value="XANTHINE DEHYDROGENASE"/>
    <property type="match status" value="1"/>
</dbReference>
<keyword evidence="7" id="KW-0479">Metal-binding</keyword>
<evidence type="ECO:0000256" key="9">
    <source>
        <dbReference type="ARBA" id="ARBA00023002"/>
    </source>
</evidence>
<dbReference type="EMBL" id="CAJHNH020006457">
    <property type="protein sequence ID" value="CAG5133766.1"/>
    <property type="molecule type" value="Genomic_DNA"/>
</dbReference>
<dbReference type="InterPro" id="IPR036318">
    <property type="entry name" value="FAD-bd_PCMH-like_sf"/>
</dbReference>
<dbReference type="InterPro" id="IPR016166">
    <property type="entry name" value="FAD-bd_PCMH"/>
</dbReference>